<gene>
    <name evidence="1" type="ORF">GCM10008955_29560</name>
</gene>
<dbReference type="RefSeq" id="WP_189010174.1">
    <property type="nucleotide sequence ID" value="NZ_BMPP01000013.1"/>
</dbReference>
<accession>A0ABQ2F039</accession>
<reference evidence="2" key="1">
    <citation type="journal article" date="2019" name="Int. J. Syst. Evol. Microbiol.">
        <title>The Global Catalogue of Microorganisms (GCM) 10K type strain sequencing project: providing services to taxonomists for standard genome sequencing and annotation.</title>
        <authorList>
            <consortium name="The Broad Institute Genomics Platform"/>
            <consortium name="The Broad Institute Genome Sequencing Center for Infectious Disease"/>
            <person name="Wu L."/>
            <person name="Ma J."/>
        </authorList>
    </citation>
    <scope>NUCLEOTIDE SEQUENCE [LARGE SCALE GENOMIC DNA]</scope>
    <source>
        <strain evidence="2">JCM 30331</strain>
    </source>
</reference>
<keyword evidence="2" id="KW-1185">Reference proteome</keyword>
<evidence type="ECO:0000313" key="2">
    <source>
        <dbReference type="Proteomes" id="UP000647587"/>
    </source>
</evidence>
<proteinExistence type="predicted"/>
<protein>
    <submittedName>
        <fullName evidence="1">Uncharacterized protein</fullName>
    </submittedName>
</protein>
<organism evidence="1 2">
    <name type="scientific">Deinococcus malanensis</name>
    <dbReference type="NCBI Taxonomy" id="1706855"/>
    <lineage>
        <taxon>Bacteria</taxon>
        <taxon>Thermotogati</taxon>
        <taxon>Deinococcota</taxon>
        <taxon>Deinococci</taxon>
        <taxon>Deinococcales</taxon>
        <taxon>Deinococcaceae</taxon>
        <taxon>Deinococcus</taxon>
    </lineage>
</organism>
<name>A0ABQ2F039_9DEIO</name>
<sequence length="57" mass="6264">MQNRATRLEKDLGIVMHLSEFTGRELPSGFQVAGAQGLDLRCEDVVTCIGHHKLDLG</sequence>
<comment type="caution">
    <text evidence="1">The sequence shown here is derived from an EMBL/GenBank/DDBJ whole genome shotgun (WGS) entry which is preliminary data.</text>
</comment>
<evidence type="ECO:0000313" key="1">
    <source>
        <dbReference type="EMBL" id="GGK33600.1"/>
    </source>
</evidence>
<dbReference type="EMBL" id="BMPP01000013">
    <property type="protein sequence ID" value="GGK33600.1"/>
    <property type="molecule type" value="Genomic_DNA"/>
</dbReference>
<dbReference type="Proteomes" id="UP000647587">
    <property type="component" value="Unassembled WGS sequence"/>
</dbReference>